<keyword evidence="13" id="KW-1185">Reference proteome</keyword>
<dbReference type="GO" id="GO:0008270">
    <property type="term" value="F:zinc ion binding"/>
    <property type="evidence" value="ECO:0007669"/>
    <property type="project" value="UniProtKB-KW"/>
</dbReference>
<accession>A0AAD1UQL8</accession>
<feature type="domain" description="C3H1-type" evidence="11">
    <location>
        <begin position="222"/>
        <end position="244"/>
    </location>
</feature>
<dbReference type="AlphaFoldDB" id="A0AAD1UQL8"/>
<keyword evidence="7" id="KW-0508">mRNA splicing</keyword>
<dbReference type="GO" id="GO:0036002">
    <property type="term" value="F:pre-mRNA binding"/>
    <property type="evidence" value="ECO:0007669"/>
    <property type="project" value="TreeGrafter"/>
</dbReference>
<organism evidence="12 13">
    <name type="scientific">Euplotes crassus</name>
    <dbReference type="NCBI Taxonomy" id="5936"/>
    <lineage>
        <taxon>Eukaryota</taxon>
        <taxon>Sar</taxon>
        <taxon>Alveolata</taxon>
        <taxon>Ciliophora</taxon>
        <taxon>Intramacronucleata</taxon>
        <taxon>Spirotrichea</taxon>
        <taxon>Hypotrichia</taxon>
        <taxon>Euplotida</taxon>
        <taxon>Euplotidae</taxon>
        <taxon>Moneuplotes</taxon>
    </lineage>
</organism>
<name>A0AAD1UQL8_EUPCR</name>
<feature type="compositionally biased region" description="Basic and acidic residues" evidence="10">
    <location>
        <begin position="7"/>
        <end position="17"/>
    </location>
</feature>
<feature type="compositionally biased region" description="Basic and acidic residues" evidence="10">
    <location>
        <begin position="411"/>
        <end position="430"/>
    </location>
</feature>
<evidence type="ECO:0000256" key="10">
    <source>
        <dbReference type="SAM" id="MobiDB-lite"/>
    </source>
</evidence>
<dbReference type="SUPFAM" id="SSF54928">
    <property type="entry name" value="RNA-binding domain, RBD"/>
    <property type="match status" value="1"/>
</dbReference>
<dbReference type="GO" id="GO:0071007">
    <property type="term" value="C:U2-type catalytic step 2 spliceosome"/>
    <property type="evidence" value="ECO:0007669"/>
    <property type="project" value="TreeGrafter"/>
</dbReference>
<evidence type="ECO:0000256" key="6">
    <source>
        <dbReference type="ARBA" id="ARBA00022884"/>
    </source>
</evidence>
<dbReference type="PANTHER" id="PTHR14089">
    <property type="entry name" value="PRE-MRNA-SPLICING FACTOR RBM22"/>
    <property type="match status" value="1"/>
</dbReference>
<feature type="compositionally biased region" description="Polar residues" evidence="10">
    <location>
        <begin position="19"/>
        <end position="29"/>
    </location>
</feature>
<evidence type="ECO:0000256" key="1">
    <source>
        <dbReference type="ARBA" id="ARBA00004123"/>
    </source>
</evidence>
<keyword evidence="3 9" id="KW-0479">Metal-binding</keyword>
<gene>
    <name evidence="12" type="ORF">ECRASSUSDP1_LOCUS10418</name>
</gene>
<protein>
    <recommendedName>
        <fullName evidence="11">C3H1-type domain-containing protein</fullName>
    </recommendedName>
</protein>
<evidence type="ECO:0000256" key="7">
    <source>
        <dbReference type="ARBA" id="ARBA00023187"/>
    </source>
</evidence>
<dbReference type="GO" id="GO:0071006">
    <property type="term" value="C:U2-type catalytic step 1 spliceosome"/>
    <property type="evidence" value="ECO:0007669"/>
    <property type="project" value="TreeGrafter"/>
</dbReference>
<dbReference type="PANTHER" id="PTHR14089:SF2">
    <property type="entry name" value="PRE-MRNA-SPLICING FACTOR CWC2"/>
    <property type="match status" value="1"/>
</dbReference>
<evidence type="ECO:0000313" key="13">
    <source>
        <dbReference type="Proteomes" id="UP001295684"/>
    </source>
</evidence>
<evidence type="ECO:0000313" key="12">
    <source>
        <dbReference type="EMBL" id="CAI2369120.1"/>
    </source>
</evidence>
<dbReference type="GO" id="GO:0000974">
    <property type="term" value="C:Prp19 complex"/>
    <property type="evidence" value="ECO:0007669"/>
    <property type="project" value="TreeGrafter"/>
</dbReference>
<evidence type="ECO:0000256" key="3">
    <source>
        <dbReference type="ARBA" id="ARBA00022723"/>
    </source>
</evidence>
<keyword evidence="6" id="KW-0694">RNA-binding</keyword>
<feature type="region of interest" description="Disordered" evidence="10">
    <location>
        <begin position="390"/>
        <end position="445"/>
    </location>
</feature>
<keyword evidence="5 9" id="KW-0862">Zinc</keyword>
<keyword evidence="8" id="KW-0539">Nucleus</keyword>
<feature type="region of interest" description="Disordered" evidence="10">
    <location>
        <begin position="1"/>
        <end position="29"/>
    </location>
</feature>
<evidence type="ECO:0000256" key="9">
    <source>
        <dbReference type="PROSITE-ProRule" id="PRU00723"/>
    </source>
</evidence>
<dbReference type="Pfam" id="PF16131">
    <property type="entry name" value="Torus"/>
    <property type="match status" value="1"/>
</dbReference>
<dbReference type="InterPro" id="IPR032297">
    <property type="entry name" value="Torus"/>
</dbReference>
<proteinExistence type="predicted"/>
<sequence>MSAPNEIEAKPSEDAITKPDNNAQIAENTGGSHDYYEMYYDQTHKAPYYYHPKTGASVWSLPKGAICADMTEGNLEKINKSFLQEEEEEEKEPTEHQKKKIEIEELKKKNLEIMYPELANATDQVNQASDDEDEAEAAIGDFEQIKRVVHEDIMKRPARKQIKDMRNETAYIEGNYDYNIWYDKFLTDQRIEEERVTSMHKLDPIEDPGYTKADKFDKAGYFCTYFARGCCSEGVNCRFYHRVPQPSDLRDDEIVKDCFGRTKHSKFKEDFTGIGTFSEDCKTLKITDIAIPDRSKPVRELLRIFYEAFAPWGDLVDIHLNVSKCVGFVKYSHRFYAEFAREAMYDQAIFGGTDPITLRWAPSSPFEKKEQEMEAHFIGEMNDLKERQKMMSEHAKRAVKDLNKKTGYKRKREESKFDQNLVDSKRAKQADEEDPNAPVDNKEIADNLSKLSSIFQRMEKANQ</sequence>
<dbReference type="InterPro" id="IPR000571">
    <property type="entry name" value="Znf_CCCH"/>
</dbReference>
<dbReference type="GO" id="GO:0017070">
    <property type="term" value="F:U6 snRNA binding"/>
    <property type="evidence" value="ECO:0007669"/>
    <property type="project" value="TreeGrafter"/>
</dbReference>
<evidence type="ECO:0000256" key="2">
    <source>
        <dbReference type="ARBA" id="ARBA00022664"/>
    </source>
</evidence>
<comment type="caution">
    <text evidence="12">The sequence shown here is derived from an EMBL/GenBank/DDBJ whole genome shotgun (WGS) entry which is preliminary data.</text>
</comment>
<feature type="compositionally biased region" description="Basic and acidic residues" evidence="10">
    <location>
        <begin position="390"/>
        <end position="404"/>
    </location>
</feature>
<evidence type="ECO:0000259" key="11">
    <source>
        <dbReference type="PROSITE" id="PS50103"/>
    </source>
</evidence>
<reference evidence="12" key="1">
    <citation type="submission" date="2023-07" db="EMBL/GenBank/DDBJ databases">
        <authorList>
            <consortium name="AG Swart"/>
            <person name="Singh M."/>
            <person name="Singh A."/>
            <person name="Seah K."/>
            <person name="Emmerich C."/>
        </authorList>
    </citation>
    <scope>NUCLEOTIDE SEQUENCE</scope>
    <source>
        <strain evidence="12">DP1</strain>
    </source>
</reference>
<dbReference type="Gene3D" id="3.30.70.330">
    <property type="match status" value="1"/>
</dbReference>
<dbReference type="GO" id="GO:0008380">
    <property type="term" value="P:RNA splicing"/>
    <property type="evidence" value="ECO:0007669"/>
    <property type="project" value="UniProtKB-KW"/>
</dbReference>
<dbReference type="Proteomes" id="UP001295684">
    <property type="component" value="Unassembled WGS sequence"/>
</dbReference>
<keyword evidence="4 9" id="KW-0863">Zinc-finger</keyword>
<dbReference type="GO" id="GO:0006397">
    <property type="term" value="P:mRNA processing"/>
    <property type="evidence" value="ECO:0007669"/>
    <property type="project" value="UniProtKB-KW"/>
</dbReference>
<evidence type="ECO:0000256" key="4">
    <source>
        <dbReference type="ARBA" id="ARBA00022771"/>
    </source>
</evidence>
<dbReference type="InterPro" id="IPR012677">
    <property type="entry name" value="Nucleotide-bd_a/b_plait_sf"/>
</dbReference>
<dbReference type="InterPro" id="IPR039171">
    <property type="entry name" value="Cwc2/Slt11"/>
</dbReference>
<evidence type="ECO:0000256" key="5">
    <source>
        <dbReference type="ARBA" id="ARBA00022833"/>
    </source>
</evidence>
<dbReference type="InterPro" id="IPR035979">
    <property type="entry name" value="RBD_domain_sf"/>
</dbReference>
<evidence type="ECO:0000256" key="8">
    <source>
        <dbReference type="ARBA" id="ARBA00023242"/>
    </source>
</evidence>
<comment type="subcellular location">
    <subcellularLocation>
        <location evidence="1">Nucleus</location>
    </subcellularLocation>
</comment>
<keyword evidence="2" id="KW-0507">mRNA processing</keyword>
<dbReference type="EMBL" id="CAMPGE010010271">
    <property type="protein sequence ID" value="CAI2369120.1"/>
    <property type="molecule type" value="Genomic_DNA"/>
</dbReference>
<dbReference type="PROSITE" id="PS50103">
    <property type="entry name" value="ZF_C3H1"/>
    <property type="match status" value="1"/>
</dbReference>
<feature type="zinc finger region" description="C3H1-type" evidence="9">
    <location>
        <begin position="222"/>
        <end position="244"/>
    </location>
</feature>